<sequence>MSSSVWDSVSVELRGCFEVEFVILDRYSEQQPIDQQQASKVAWQHIPPVTKPIQMNIVPPVTQQQNSTNKTSSTTSERERRGWQQVQMPKPAPIPPVIGKGSGGTNSCITNQQQQAVGAKKNSQQKKVGDTKTKPPKQQPVVADKFTQWIINRVKELNSSVDAEVFANFIAQIDSPDEAEDYIIGYLGDNKNIKDFHREFLNKRIELRPRVQQPRKDDLSGPAAALTADVAEHSKSASTASVHSKQSGTTTANNAASVKKKKQKQQKVLDPATLGFRAVPDPNRVNAGEIDAVPPAQPGTNRKR</sequence>
<dbReference type="WBParaSite" id="MhA1_Contig1322.frz3.gene12">
    <property type="protein sequence ID" value="MhA1_Contig1322.frz3.gene12"/>
    <property type="gene ID" value="MhA1_Contig1322.frz3.gene12"/>
</dbReference>
<reference evidence="3" key="1">
    <citation type="submission" date="2016-11" db="UniProtKB">
        <authorList>
            <consortium name="WormBaseParasite"/>
        </authorList>
    </citation>
    <scope>IDENTIFICATION</scope>
</reference>
<feature type="compositionally biased region" description="Polar residues" evidence="1">
    <location>
        <begin position="105"/>
        <end position="126"/>
    </location>
</feature>
<organism evidence="2 3">
    <name type="scientific">Meloidogyne hapla</name>
    <name type="common">Root-knot nematode worm</name>
    <dbReference type="NCBI Taxonomy" id="6305"/>
    <lineage>
        <taxon>Eukaryota</taxon>
        <taxon>Metazoa</taxon>
        <taxon>Ecdysozoa</taxon>
        <taxon>Nematoda</taxon>
        <taxon>Chromadorea</taxon>
        <taxon>Rhabditida</taxon>
        <taxon>Tylenchina</taxon>
        <taxon>Tylenchomorpha</taxon>
        <taxon>Tylenchoidea</taxon>
        <taxon>Meloidogynidae</taxon>
        <taxon>Meloidogyninae</taxon>
        <taxon>Meloidogyne</taxon>
    </lineage>
</organism>
<dbReference type="AlphaFoldDB" id="A0A1I8B3T9"/>
<name>A0A1I8B3T9_MELHA</name>
<dbReference type="PANTHER" id="PTHR14445">
    <property type="entry name" value="GRB10 INTERACTING GYF PROTEIN"/>
    <property type="match status" value="1"/>
</dbReference>
<protein>
    <submittedName>
        <fullName evidence="3">Uncharacterized protein</fullName>
    </submittedName>
</protein>
<dbReference type="Proteomes" id="UP000095281">
    <property type="component" value="Unplaced"/>
</dbReference>
<dbReference type="InterPro" id="IPR051640">
    <property type="entry name" value="GRB10-interact_GYF"/>
</dbReference>
<accession>A0A1I8B3T9</accession>
<evidence type="ECO:0000313" key="3">
    <source>
        <dbReference type="WBParaSite" id="MhA1_Contig1322.frz3.gene12"/>
    </source>
</evidence>
<proteinExistence type="predicted"/>
<dbReference type="GO" id="GO:0005829">
    <property type="term" value="C:cytosol"/>
    <property type="evidence" value="ECO:0007669"/>
    <property type="project" value="TreeGrafter"/>
</dbReference>
<feature type="compositionally biased region" description="Low complexity" evidence="1">
    <location>
        <begin position="62"/>
        <end position="75"/>
    </location>
</feature>
<evidence type="ECO:0000313" key="2">
    <source>
        <dbReference type="Proteomes" id="UP000095281"/>
    </source>
</evidence>
<dbReference type="PANTHER" id="PTHR14445:SF36">
    <property type="entry name" value="FI03272P-RELATED"/>
    <property type="match status" value="1"/>
</dbReference>
<feature type="region of interest" description="Disordered" evidence="1">
    <location>
        <begin position="59"/>
        <end position="139"/>
    </location>
</feature>
<feature type="region of interest" description="Disordered" evidence="1">
    <location>
        <begin position="229"/>
        <end position="304"/>
    </location>
</feature>
<keyword evidence="2" id="KW-1185">Reference proteome</keyword>
<evidence type="ECO:0000256" key="1">
    <source>
        <dbReference type="SAM" id="MobiDB-lite"/>
    </source>
</evidence>
<feature type="compositionally biased region" description="Polar residues" evidence="1">
    <location>
        <begin position="236"/>
        <end position="256"/>
    </location>
</feature>